<comment type="caution">
    <text evidence="6">The sequence shown here is derived from an EMBL/GenBank/DDBJ whole genome shotgun (WGS) entry which is preliminary data.</text>
</comment>
<sequence length="240" mass="26919">MSQMSTYGYNLVPHTHPLTNYTQYIPPNLPHMNTSYMYTNQKITKEFESNANSSRKHLRCQAAYLASNIGQVSTAPVTGSVFCPDVYNWPPPPRNIQHRITMPPTPPGLLSPASESKFRYESVTPPAEKEEMTSAQQDSKVKLDSYQAMLSSFHNMDSKVARKCTRCQCPNCMADGGNVGQDGKRQHSCHIDGCNKVYGKTSHLKAHLRWHLGVKPRIEGKPENWLTKPVPRLGQSLTST</sequence>
<feature type="domain" description="C2H2-type" evidence="5">
    <location>
        <begin position="187"/>
        <end position="216"/>
    </location>
</feature>
<keyword evidence="3" id="KW-0862">Zinc</keyword>
<evidence type="ECO:0000256" key="4">
    <source>
        <dbReference type="PROSITE-ProRule" id="PRU00042"/>
    </source>
</evidence>
<dbReference type="CDD" id="cd22541">
    <property type="entry name" value="SP5_N"/>
    <property type="match status" value="1"/>
</dbReference>
<keyword evidence="1" id="KW-0479">Metal-binding</keyword>
<dbReference type="PANTHER" id="PTHR23235">
    <property type="entry name" value="KRUEPPEL-LIKE TRANSCRIPTION FACTOR"/>
    <property type="match status" value="1"/>
</dbReference>
<proteinExistence type="predicted"/>
<dbReference type="Proteomes" id="UP000215335">
    <property type="component" value="Unassembled WGS sequence"/>
</dbReference>
<dbReference type="PROSITE" id="PS50157">
    <property type="entry name" value="ZINC_FINGER_C2H2_2"/>
    <property type="match status" value="1"/>
</dbReference>
<dbReference type="OrthoDB" id="6365676at2759"/>
<evidence type="ECO:0000259" key="5">
    <source>
        <dbReference type="PROSITE" id="PS50157"/>
    </source>
</evidence>
<dbReference type="SUPFAM" id="SSF57667">
    <property type="entry name" value="beta-beta-alpha zinc fingers"/>
    <property type="match status" value="1"/>
</dbReference>
<dbReference type="GO" id="GO:0000981">
    <property type="term" value="F:DNA-binding transcription factor activity, RNA polymerase II-specific"/>
    <property type="evidence" value="ECO:0007669"/>
    <property type="project" value="TreeGrafter"/>
</dbReference>
<keyword evidence="2 4" id="KW-0863">Zinc-finger</keyword>
<dbReference type="AlphaFoldDB" id="A0A232ERL7"/>
<accession>A0A232ERL7</accession>
<name>A0A232ERL7_9HYME</name>
<dbReference type="Gene3D" id="3.30.160.60">
    <property type="entry name" value="Classic Zinc Finger"/>
    <property type="match status" value="1"/>
</dbReference>
<protein>
    <recommendedName>
        <fullName evidence="5">C2H2-type domain-containing protein</fullName>
    </recommendedName>
</protein>
<dbReference type="InterPro" id="IPR013087">
    <property type="entry name" value="Znf_C2H2_type"/>
</dbReference>
<dbReference type="InterPro" id="IPR036236">
    <property type="entry name" value="Znf_C2H2_sf"/>
</dbReference>
<gene>
    <name evidence="6" type="ORF">TSAR_014342</name>
</gene>
<evidence type="ECO:0000256" key="2">
    <source>
        <dbReference type="ARBA" id="ARBA00022771"/>
    </source>
</evidence>
<evidence type="ECO:0000313" key="7">
    <source>
        <dbReference type="Proteomes" id="UP000215335"/>
    </source>
</evidence>
<keyword evidence="7" id="KW-1185">Reference proteome</keyword>
<dbReference type="GO" id="GO:0000978">
    <property type="term" value="F:RNA polymerase II cis-regulatory region sequence-specific DNA binding"/>
    <property type="evidence" value="ECO:0007669"/>
    <property type="project" value="TreeGrafter"/>
</dbReference>
<evidence type="ECO:0000256" key="3">
    <source>
        <dbReference type="ARBA" id="ARBA00022833"/>
    </source>
</evidence>
<dbReference type="PANTHER" id="PTHR23235:SF120">
    <property type="entry name" value="KRUPPEL-LIKE FACTOR 15"/>
    <property type="match status" value="1"/>
</dbReference>
<organism evidence="6 7">
    <name type="scientific">Trichomalopsis sarcophagae</name>
    <dbReference type="NCBI Taxonomy" id="543379"/>
    <lineage>
        <taxon>Eukaryota</taxon>
        <taxon>Metazoa</taxon>
        <taxon>Ecdysozoa</taxon>
        <taxon>Arthropoda</taxon>
        <taxon>Hexapoda</taxon>
        <taxon>Insecta</taxon>
        <taxon>Pterygota</taxon>
        <taxon>Neoptera</taxon>
        <taxon>Endopterygota</taxon>
        <taxon>Hymenoptera</taxon>
        <taxon>Apocrita</taxon>
        <taxon>Proctotrupomorpha</taxon>
        <taxon>Chalcidoidea</taxon>
        <taxon>Pteromalidae</taxon>
        <taxon>Pteromalinae</taxon>
        <taxon>Trichomalopsis</taxon>
    </lineage>
</organism>
<reference evidence="6 7" key="1">
    <citation type="journal article" date="2017" name="Curr. Biol.">
        <title>The Evolution of Venom by Co-option of Single-Copy Genes.</title>
        <authorList>
            <person name="Martinson E.O."/>
            <person name="Mrinalini"/>
            <person name="Kelkar Y.D."/>
            <person name="Chang C.H."/>
            <person name="Werren J.H."/>
        </authorList>
    </citation>
    <scope>NUCLEOTIDE SEQUENCE [LARGE SCALE GENOMIC DNA]</scope>
    <source>
        <strain evidence="6 7">Alberta</strain>
        <tissue evidence="6">Whole body</tissue>
    </source>
</reference>
<evidence type="ECO:0000256" key="1">
    <source>
        <dbReference type="ARBA" id="ARBA00022723"/>
    </source>
</evidence>
<dbReference type="PROSITE" id="PS00028">
    <property type="entry name" value="ZINC_FINGER_C2H2_1"/>
    <property type="match status" value="1"/>
</dbReference>
<dbReference type="STRING" id="543379.A0A232ERL7"/>
<evidence type="ECO:0000313" key="6">
    <source>
        <dbReference type="EMBL" id="OXU21009.1"/>
    </source>
</evidence>
<dbReference type="GO" id="GO:0008270">
    <property type="term" value="F:zinc ion binding"/>
    <property type="evidence" value="ECO:0007669"/>
    <property type="project" value="UniProtKB-KW"/>
</dbReference>
<dbReference type="EMBL" id="NNAY01002578">
    <property type="protein sequence ID" value="OXU21009.1"/>
    <property type="molecule type" value="Genomic_DNA"/>
</dbReference>